<sequence>MNKDKKTSLKAVKLRKTYRDLGSDRDCRLGIEIMLMTIQEYISAQDNFSFQPTYQSQDLEETQLRSSPLLPATRTYKLSVDAAVRSQDSKHGYGAIVQDSHDRIIASFHSSASSGLSPIFAEAEALNRALIWCKAVHFPINLVVSDCLDLVPRILKRKKDYSTLSNLLGH</sequence>
<dbReference type="InterPro" id="IPR052929">
    <property type="entry name" value="RNase_H-like_EbsB-rel"/>
</dbReference>
<gene>
    <name evidence="2" type="ORF">G4B88_025886</name>
</gene>
<dbReference type="PANTHER" id="PTHR47074:SF11">
    <property type="entry name" value="REVERSE TRANSCRIPTASE-LIKE PROTEIN"/>
    <property type="match status" value="1"/>
</dbReference>
<dbReference type="InterPro" id="IPR002156">
    <property type="entry name" value="RNaseH_domain"/>
</dbReference>
<dbReference type="EMBL" id="JAATIQ010000047">
    <property type="protein sequence ID" value="KAF4393917.1"/>
    <property type="molecule type" value="Genomic_DNA"/>
</dbReference>
<feature type="domain" description="RNase H type-1" evidence="1">
    <location>
        <begin position="80"/>
        <end position="168"/>
    </location>
</feature>
<protein>
    <recommendedName>
        <fullName evidence="1">RNase H type-1 domain-containing protein</fullName>
    </recommendedName>
</protein>
<evidence type="ECO:0000313" key="3">
    <source>
        <dbReference type="Proteomes" id="UP000583929"/>
    </source>
</evidence>
<evidence type="ECO:0000313" key="2">
    <source>
        <dbReference type="EMBL" id="KAF4393917.1"/>
    </source>
</evidence>
<comment type="caution">
    <text evidence="2">The sequence shown here is derived from an EMBL/GenBank/DDBJ whole genome shotgun (WGS) entry which is preliminary data.</text>
</comment>
<dbReference type="Proteomes" id="UP000583929">
    <property type="component" value="Unassembled WGS sequence"/>
</dbReference>
<organism evidence="2 3">
    <name type="scientific">Cannabis sativa</name>
    <name type="common">Hemp</name>
    <name type="synonym">Marijuana</name>
    <dbReference type="NCBI Taxonomy" id="3483"/>
    <lineage>
        <taxon>Eukaryota</taxon>
        <taxon>Viridiplantae</taxon>
        <taxon>Streptophyta</taxon>
        <taxon>Embryophyta</taxon>
        <taxon>Tracheophyta</taxon>
        <taxon>Spermatophyta</taxon>
        <taxon>Magnoliopsida</taxon>
        <taxon>eudicotyledons</taxon>
        <taxon>Gunneridae</taxon>
        <taxon>Pentapetalae</taxon>
        <taxon>rosids</taxon>
        <taxon>fabids</taxon>
        <taxon>Rosales</taxon>
        <taxon>Cannabaceae</taxon>
        <taxon>Cannabis</taxon>
    </lineage>
</organism>
<evidence type="ECO:0000259" key="1">
    <source>
        <dbReference type="Pfam" id="PF13456"/>
    </source>
</evidence>
<name>A0A7J6HF21_CANSA</name>
<accession>A0A7J6HF21</accession>
<reference evidence="2 3" key="1">
    <citation type="journal article" date="2020" name="bioRxiv">
        <title>Sequence and annotation of 42 cannabis genomes reveals extensive copy number variation in cannabinoid synthesis and pathogen resistance genes.</title>
        <authorList>
            <person name="Mckernan K.J."/>
            <person name="Helbert Y."/>
            <person name="Kane L.T."/>
            <person name="Ebling H."/>
            <person name="Zhang L."/>
            <person name="Liu B."/>
            <person name="Eaton Z."/>
            <person name="Mclaughlin S."/>
            <person name="Kingan S."/>
            <person name="Baybayan P."/>
            <person name="Concepcion G."/>
            <person name="Jordan M."/>
            <person name="Riva A."/>
            <person name="Barbazuk W."/>
            <person name="Harkins T."/>
        </authorList>
    </citation>
    <scope>NUCLEOTIDE SEQUENCE [LARGE SCALE GENOMIC DNA]</scope>
    <source>
        <strain evidence="3">cv. Jamaican Lion 4</strain>
        <tissue evidence="2">Leaf</tissue>
    </source>
</reference>
<dbReference type="GO" id="GO:0003676">
    <property type="term" value="F:nucleic acid binding"/>
    <property type="evidence" value="ECO:0007669"/>
    <property type="project" value="InterPro"/>
</dbReference>
<dbReference type="InterPro" id="IPR044730">
    <property type="entry name" value="RNase_H-like_dom_plant"/>
</dbReference>
<dbReference type="Pfam" id="PF13456">
    <property type="entry name" value="RVT_3"/>
    <property type="match status" value="1"/>
</dbReference>
<dbReference type="CDD" id="cd06222">
    <property type="entry name" value="RNase_H_like"/>
    <property type="match status" value="1"/>
</dbReference>
<dbReference type="SUPFAM" id="SSF53098">
    <property type="entry name" value="Ribonuclease H-like"/>
    <property type="match status" value="1"/>
</dbReference>
<keyword evidence="3" id="KW-1185">Reference proteome</keyword>
<dbReference type="InterPro" id="IPR012337">
    <property type="entry name" value="RNaseH-like_sf"/>
</dbReference>
<proteinExistence type="predicted"/>
<dbReference type="PANTHER" id="PTHR47074">
    <property type="entry name" value="BNAC02G40300D PROTEIN"/>
    <property type="match status" value="1"/>
</dbReference>
<dbReference type="GO" id="GO:0004523">
    <property type="term" value="F:RNA-DNA hybrid ribonuclease activity"/>
    <property type="evidence" value="ECO:0007669"/>
    <property type="project" value="InterPro"/>
</dbReference>
<dbReference type="AlphaFoldDB" id="A0A7J6HF21"/>